<gene>
    <name evidence="9" type="ORF">CCMP2556_LOCUS49879</name>
</gene>
<evidence type="ECO:0000313" key="9">
    <source>
        <dbReference type="EMBL" id="CAK9106784.1"/>
    </source>
</evidence>
<comment type="subcellular location">
    <subcellularLocation>
        <location evidence="1">Membrane</location>
        <topology evidence="1">Multi-pass membrane protein</topology>
    </subcellularLocation>
</comment>
<proteinExistence type="inferred from homology"/>
<sequence length="325" mass="36722">MWVNLDAFGIALSLLTWLLLIFTDAVVVRFVLFAWFTTSRPRFRWVPLSDLGLFLLALYQLLLMLSLVSHVRAVTTDPGTMSLSSAPESLSNPRNCKLCQGRWKPPRAHHCKTCRCCIFRMDHHCPWINNCVGLSNQKLFILFLVYTCVSAIWTLLLLAAGAFCWLYSQKSWSDAPPPGSASLICCGLVAVECFAAVLFVSDFIQEQVESIQMNSTLVETYQRTHGPRTSFWEHFTSIFGPCWWTWPFPFPPALEPDYLEPALPDEAELWSQDCADDHNSLGIAGEESEEMAAKEETLSARPRHILRIGRKEIDCSPKNLSLSVA</sequence>
<dbReference type="Pfam" id="PF01529">
    <property type="entry name" value="DHHC"/>
    <property type="match status" value="1"/>
</dbReference>
<evidence type="ECO:0000256" key="4">
    <source>
        <dbReference type="ARBA" id="ARBA00022989"/>
    </source>
</evidence>
<keyword evidence="6 7" id="KW-0012">Acyltransferase</keyword>
<reference evidence="9 10" key="1">
    <citation type="submission" date="2024-02" db="EMBL/GenBank/DDBJ databases">
        <authorList>
            <person name="Chen Y."/>
            <person name="Shah S."/>
            <person name="Dougan E. K."/>
            <person name="Thang M."/>
            <person name="Chan C."/>
        </authorList>
    </citation>
    <scope>NUCLEOTIDE SEQUENCE [LARGE SCALE GENOMIC DNA]</scope>
</reference>
<comment type="caution">
    <text evidence="9">The sequence shown here is derived from an EMBL/GenBank/DDBJ whole genome shotgun (WGS) entry which is preliminary data.</text>
</comment>
<comment type="catalytic activity">
    <reaction evidence="7">
        <text>L-cysteinyl-[protein] + hexadecanoyl-CoA = S-hexadecanoyl-L-cysteinyl-[protein] + CoA</text>
        <dbReference type="Rhea" id="RHEA:36683"/>
        <dbReference type="Rhea" id="RHEA-COMP:10131"/>
        <dbReference type="Rhea" id="RHEA-COMP:11032"/>
        <dbReference type="ChEBI" id="CHEBI:29950"/>
        <dbReference type="ChEBI" id="CHEBI:57287"/>
        <dbReference type="ChEBI" id="CHEBI:57379"/>
        <dbReference type="ChEBI" id="CHEBI:74151"/>
        <dbReference type="EC" id="2.3.1.225"/>
    </reaction>
</comment>
<evidence type="ECO:0000259" key="8">
    <source>
        <dbReference type="Pfam" id="PF01529"/>
    </source>
</evidence>
<comment type="similarity">
    <text evidence="7">Belongs to the DHHC palmitoyltransferase family.</text>
</comment>
<feature type="transmembrane region" description="Helical" evidence="7">
    <location>
        <begin position="12"/>
        <end position="36"/>
    </location>
</feature>
<evidence type="ECO:0000256" key="5">
    <source>
        <dbReference type="ARBA" id="ARBA00023136"/>
    </source>
</evidence>
<evidence type="ECO:0000256" key="1">
    <source>
        <dbReference type="ARBA" id="ARBA00004141"/>
    </source>
</evidence>
<name>A0ABP0S3B6_9DINO</name>
<dbReference type="InterPro" id="IPR001594">
    <property type="entry name" value="Palmitoyltrfase_DHHC"/>
</dbReference>
<evidence type="ECO:0000256" key="7">
    <source>
        <dbReference type="RuleBase" id="RU079119"/>
    </source>
</evidence>
<keyword evidence="5 7" id="KW-0472">Membrane</keyword>
<dbReference type="InterPro" id="IPR039859">
    <property type="entry name" value="PFA4/ZDH16/20/ERF2-like"/>
</dbReference>
<dbReference type="PANTHER" id="PTHR12246">
    <property type="entry name" value="PALMITOYLTRANSFERASE ZDHHC16"/>
    <property type="match status" value="1"/>
</dbReference>
<dbReference type="EMBL" id="CAXAMN010026916">
    <property type="protein sequence ID" value="CAK9106784.1"/>
    <property type="molecule type" value="Genomic_DNA"/>
</dbReference>
<feature type="transmembrane region" description="Helical" evidence="7">
    <location>
        <begin position="48"/>
        <end position="68"/>
    </location>
</feature>
<evidence type="ECO:0000313" key="10">
    <source>
        <dbReference type="Proteomes" id="UP001642484"/>
    </source>
</evidence>
<feature type="transmembrane region" description="Helical" evidence="7">
    <location>
        <begin position="139"/>
        <end position="167"/>
    </location>
</feature>
<dbReference type="Proteomes" id="UP001642484">
    <property type="component" value="Unassembled WGS sequence"/>
</dbReference>
<comment type="domain">
    <text evidence="7">The DHHC domain is required for palmitoyltransferase activity.</text>
</comment>
<keyword evidence="2 7" id="KW-0808">Transferase</keyword>
<evidence type="ECO:0000256" key="6">
    <source>
        <dbReference type="ARBA" id="ARBA00023315"/>
    </source>
</evidence>
<dbReference type="EC" id="2.3.1.225" evidence="7"/>
<protein>
    <recommendedName>
        <fullName evidence="7">Palmitoyltransferase</fullName>
        <ecNumber evidence="7">2.3.1.225</ecNumber>
    </recommendedName>
</protein>
<evidence type="ECO:0000256" key="3">
    <source>
        <dbReference type="ARBA" id="ARBA00022692"/>
    </source>
</evidence>
<feature type="domain" description="Palmitoyltransferase DHHC" evidence="8">
    <location>
        <begin position="93"/>
        <end position="222"/>
    </location>
</feature>
<keyword evidence="10" id="KW-1185">Reference proteome</keyword>
<dbReference type="PROSITE" id="PS50216">
    <property type="entry name" value="DHHC"/>
    <property type="match status" value="1"/>
</dbReference>
<accession>A0ABP0S3B6</accession>
<evidence type="ECO:0000256" key="2">
    <source>
        <dbReference type="ARBA" id="ARBA00022679"/>
    </source>
</evidence>
<organism evidence="9 10">
    <name type="scientific">Durusdinium trenchii</name>
    <dbReference type="NCBI Taxonomy" id="1381693"/>
    <lineage>
        <taxon>Eukaryota</taxon>
        <taxon>Sar</taxon>
        <taxon>Alveolata</taxon>
        <taxon>Dinophyceae</taxon>
        <taxon>Suessiales</taxon>
        <taxon>Symbiodiniaceae</taxon>
        <taxon>Durusdinium</taxon>
    </lineage>
</organism>
<feature type="transmembrane region" description="Helical" evidence="7">
    <location>
        <begin position="179"/>
        <end position="200"/>
    </location>
</feature>
<keyword evidence="3 7" id="KW-0812">Transmembrane</keyword>
<keyword evidence="4 7" id="KW-1133">Transmembrane helix</keyword>